<dbReference type="Proteomes" id="UP001635788">
    <property type="component" value="Unassembled WGS sequence"/>
</dbReference>
<dbReference type="RefSeq" id="WP_080603156.1">
    <property type="nucleotide sequence ID" value="NZ_CP064001.1"/>
</dbReference>
<evidence type="ECO:0000259" key="2">
    <source>
        <dbReference type="Pfam" id="PF13827"/>
    </source>
</evidence>
<organism evidence="3 4">
    <name type="scientific">Xanthomonas translucens pv. translucens</name>
    <dbReference type="NCBI Taxonomy" id="134875"/>
    <lineage>
        <taxon>Bacteria</taxon>
        <taxon>Pseudomonadati</taxon>
        <taxon>Pseudomonadota</taxon>
        <taxon>Gammaproteobacteria</taxon>
        <taxon>Lysobacterales</taxon>
        <taxon>Lysobacteraceae</taxon>
        <taxon>Xanthomonas</taxon>
        <taxon>Xanthomonas translucens group</taxon>
    </lineage>
</organism>
<accession>A0ABW9KRE0</accession>
<keyword evidence="1" id="KW-0732">Signal</keyword>
<name>A0ABW9KRE0_XANCT</name>
<dbReference type="Pfam" id="PF13827">
    <property type="entry name" value="DUF4189"/>
    <property type="match status" value="1"/>
</dbReference>
<dbReference type="InterPro" id="IPR025240">
    <property type="entry name" value="DUF4189"/>
</dbReference>
<sequence length="158" mass="16979">MKKSVYIYCFLIFLGFSAANISYSQTRCPVGAQTGSSQCLPDDEGSAPPRPTGEWLKTWGALVHADDTTQVWASTGMLSEEKAEMDAADQCESAGFKGCKVYFTYENQCVAVASPLGAASGPDLSTAEKDAISVCKRKSGASCSVIYHDCTKPIFKKY</sequence>
<proteinExistence type="predicted"/>
<feature type="chain" id="PRO_5046638748" evidence="1">
    <location>
        <begin position="19"/>
        <end position="158"/>
    </location>
</feature>
<gene>
    <name evidence="3" type="ORF">ACK3FC_03640</name>
</gene>
<feature type="domain" description="DUF4189" evidence="2">
    <location>
        <begin position="59"/>
        <end position="150"/>
    </location>
</feature>
<evidence type="ECO:0000313" key="4">
    <source>
        <dbReference type="Proteomes" id="UP001635788"/>
    </source>
</evidence>
<reference evidence="3 4" key="1">
    <citation type="submission" date="2024-12" db="EMBL/GenBank/DDBJ databases">
        <authorList>
            <person name="Alaofin S."/>
            <person name="Velasco D."/>
            <person name="Li D."/>
            <person name="Baldwin T."/>
            <person name="Liu Z."/>
            <person name="Schachterle J.K."/>
        </authorList>
    </citation>
    <scope>NUCLEOTIDE SEQUENCE [LARGE SCALE GENOMIC DNA]</scope>
    <source>
        <strain evidence="3 4">B1</strain>
    </source>
</reference>
<feature type="signal peptide" evidence="1">
    <location>
        <begin position="1"/>
        <end position="18"/>
    </location>
</feature>
<keyword evidence="4" id="KW-1185">Reference proteome</keyword>
<evidence type="ECO:0000313" key="3">
    <source>
        <dbReference type="EMBL" id="MFN6506351.1"/>
    </source>
</evidence>
<evidence type="ECO:0000256" key="1">
    <source>
        <dbReference type="SAM" id="SignalP"/>
    </source>
</evidence>
<dbReference type="EMBL" id="JBKAMQ010000002">
    <property type="protein sequence ID" value="MFN6506351.1"/>
    <property type="molecule type" value="Genomic_DNA"/>
</dbReference>
<protein>
    <submittedName>
        <fullName evidence="3">DUF4189 domain-containing protein</fullName>
    </submittedName>
</protein>
<comment type="caution">
    <text evidence="3">The sequence shown here is derived from an EMBL/GenBank/DDBJ whole genome shotgun (WGS) entry which is preliminary data.</text>
</comment>